<dbReference type="OrthoDB" id="9957564at2"/>
<organism evidence="2 4">
    <name type="scientific">Legionella birminghamensis</name>
    <dbReference type="NCBI Taxonomy" id="28083"/>
    <lineage>
        <taxon>Bacteria</taxon>
        <taxon>Pseudomonadati</taxon>
        <taxon>Pseudomonadota</taxon>
        <taxon>Gammaproteobacteria</taxon>
        <taxon>Legionellales</taxon>
        <taxon>Legionellaceae</taxon>
        <taxon>Legionella</taxon>
    </lineage>
</organism>
<reference evidence="1 3" key="1">
    <citation type="submission" date="2015-11" db="EMBL/GenBank/DDBJ databases">
        <title>Genomic analysis of 38 Legionella species identifies large and diverse effector repertoires.</title>
        <authorList>
            <person name="Burstein D."/>
            <person name="Amaro F."/>
            <person name="Zusman T."/>
            <person name="Lifshitz Z."/>
            <person name="Cohen O."/>
            <person name="Gilbert J.A."/>
            <person name="Pupko T."/>
            <person name="Shuman H.A."/>
            <person name="Segal G."/>
        </authorList>
    </citation>
    <scope>NUCLEOTIDE SEQUENCE [LARGE SCALE GENOMIC DNA]</scope>
    <source>
        <strain evidence="1 3">CDC#1407-AL-14</strain>
    </source>
</reference>
<protein>
    <submittedName>
        <fullName evidence="2">Uncharacterized protein</fullName>
    </submittedName>
</protein>
<name>A0A378JSJ1_9GAMM</name>
<gene>
    <name evidence="1" type="ORF">Lbir_0287</name>
    <name evidence="2" type="ORF">NCTC12437_03252</name>
</gene>
<dbReference type="RefSeq" id="WP_058522409.1">
    <property type="nucleotide sequence ID" value="NZ_CAAAHV010000064.1"/>
</dbReference>
<dbReference type="AlphaFoldDB" id="A0A378JSJ1"/>
<keyword evidence="3" id="KW-1185">Reference proteome</keyword>
<evidence type="ECO:0000313" key="1">
    <source>
        <dbReference type="EMBL" id="KTC75709.1"/>
    </source>
</evidence>
<accession>A0A378JSJ1</accession>
<evidence type="ECO:0000313" key="4">
    <source>
        <dbReference type="Proteomes" id="UP000255066"/>
    </source>
</evidence>
<dbReference type="Proteomes" id="UP000255066">
    <property type="component" value="Unassembled WGS sequence"/>
</dbReference>
<dbReference type="Proteomes" id="UP000054735">
    <property type="component" value="Unassembled WGS sequence"/>
</dbReference>
<dbReference type="EMBL" id="LNXT01000002">
    <property type="protein sequence ID" value="KTC75709.1"/>
    <property type="molecule type" value="Genomic_DNA"/>
</dbReference>
<dbReference type="EMBL" id="UGNW01000002">
    <property type="protein sequence ID" value="STX60960.1"/>
    <property type="molecule type" value="Genomic_DNA"/>
</dbReference>
<sequence>MSYLVGIEVDEFPFTFGRLGYHTDSPGIFIDFSNDQIKKAIETGNERFYGAIKSVLKQADEIDALYEMTHFEDYILQGNGWRALKAYYNDPRPGSW</sequence>
<reference evidence="2 4" key="2">
    <citation type="submission" date="2018-06" db="EMBL/GenBank/DDBJ databases">
        <authorList>
            <consortium name="Pathogen Informatics"/>
            <person name="Doyle S."/>
        </authorList>
    </citation>
    <scope>NUCLEOTIDE SEQUENCE [LARGE SCALE GENOMIC DNA]</scope>
    <source>
        <strain evidence="2 4">NCTC12437</strain>
    </source>
</reference>
<evidence type="ECO:0000313" key="2">
    <source>
        <dbReference type="EMBL" id="STX60960.1"/>
    </source>
</evidence>
<proteinExistence type="predicted"/>
<evidence type="ECO:0000313" key="3">
    <source>
        <dbReference type="Proteomes" id="UP000054735"/>
    </source>
</evidence>